<evidence type="ECO:0000313" key="1">
    <source>
        <dbReference type="EMBL" id="QTX14321.1"/>
    </source>
</evidence>
<protein>
    <submittedName>
        <fullName evidence="1">Copper-sensing two-component system response regulator CusR</fullName>
    </submittedName>
</protein>
<geneLocation type="plasmid" evidence="1">
    <name>p17-15-vir-like</name>
</geneLocation>
<proteinExistence type="predicted"/>
<name>A0A8B0STJ0_KLEPN</name>
<organism evidence="1">
    <name type="scientific">Klebsiella pneumoniae</name>
    <dbReference type="NCBI Taxonomy" id="573"/>
    <lineage>
        <taxon>Bacteria</taxon>
        <taxon>Pseudomonadati</taxon>
        <taxon>Pseudomonadota</taxon>
        <taxon>Gammaproteobacteria</taxon>
        <taxon>Enterobacterales</taxon>
        <taxon>Enterobacteriaceae</taxon>
        <taxon>Klebsiella/Raoultella group</taxon>
        <taxon>Klebsiella</taxon>
        <taxon>Klebsiella pneumoniae complex</taxon>
    </lineage>
</organism>
<sequence length="46" mass="5205">MLTSKEFSLLEFFIRHQGEVLPPLPDCLSGLGHEFLTATLTRLMSQ</sequence>
<keyword evidence="1" id="KW-0614">Plasmid</keyword>
<dbReference type="EMBL" id="MN956836">
    <property type="protein sequence ID" value="QTX14321.1"/>
    <property type="molecule type" value="Genomic_DNA"/>
</dbReference>
<dbReference type="AlphaFoldDB" id="A0A8B0STJ0"/>
<reference evidence="1" key="1">
    <citation type="submission" date="2020-01" db="EMBL/GenBank/DDBJ databases">
        <authorList>
            <person name="Qin S."/>
        </authorList>
    </citation>
    <scope>NUCLEOTIDE SEQUENCE</scope>
    <source>
        <strain evidence="1">CVir17-16-YZ6g</strain>
        <plasmid evidence="1">p17-15-vir-like</plasmid>
    </source>
</reference>
<accession>A0A8B0STJ0</accession>